<dbReference type="PROSITE" id="PS51285">
    <property type="entry name" value="AGC_KINASE_CTER"/>
    <property type="match status" value="1"/>
</dbReference>
<feature type="region of interest" description="Disordered" evidence="9">
    <location>
        <begin position="190"/>
        <end position="213"/>
    </location>
</feature>
<evidence type="ECO:0000256" key="1">
    <source>
        <dbReference type="ARBA" id="ARBA00009903"/>
    </source>
</evidence>
<dbReference type="InterPro" id="IPR045270">
    <property type="entry name" value="STKc_AGC"/>
</dbReference>
<dbReference type="GO" id="GO:0005524">
    <property type="term" value="F:ATP binding"/>
    <property type="evidence" value="ECO:0007669"/>
    <property type="project" value="UniProtKB-UniRule"/>
</dbReference>
<sequence>MESIYEIKVTEYPIVVEDTSDKSWKTVPEFNITVKTSQVDLYVIRYIPDLYSFDHLVKTHYQKIKVPFPSLSESVSKAEKRKSIRNFFHMSMKSNAEKVEKYLYRCSMDPTLKHSTLLRDFFSPQREGDLIKEKSHVSTSPSSISHDPQDTPASYSPQLNTTTLEDSIVDSRIDVGKVWVPSPHPSIISLPNSIKTASRDNEAQEEEEDNSDLIDILSRRSSRSQQHYQDVFPLDHLEMIKVLGKGCMGKVVLVRSQITKELYALKSIVKEHVIEQREITHTLDERNILAKLAEIDHPYLARLHASFQDEHRLYLLTNYYCGGDLATHMARLYNFTPECALFYAAEIIDGIGELHRLGVLYRDLKPENILLSGDGHIVLTDFGLSKWLTEEDDYTTQTFCGTAEYLAPEVLLGEAYSFTIDYWSFGTILYEMLAGITPFWADNHSDMYQRVLTDVLEFPADVFDYETAEFLSDILDRDPRTRLGAQGVEEIKDHVYFADISWDDIRSRRLQPPYLPPVTDELDFTNFDPDFLAMSPALTPIPSEIEFSDEVQDIFDGYSFTDERYFELEQQQLIEYDRSRQHQDGFYQDASEDEQDSEDEPPLFQPARKRGSISMLSNVDSFCLDDHVLVKPSFAKSPFSSVDAFSSEEYARYAKRRNTSASDNQQLSEQQPEQQATLVVMSYPIVNEKPSIHETVSSFEDLEFSKLPDLKLSFNIQQDQHKQQQIPASTKSSKTHTSSKTRRFFSLLL</sequence>
<evidence type="ECO:0000256" key="5">
    <source>
        <dbReference type="ARBA" id="ARBA00022741"/>
    </source>
</evidence>
<feature type="region of interest" description="Disordered" evidence="9">
    <location>
        <begin position="721"/>
        <end position="740"/>
    </location>
</feature>
<feature type="domain" description="Protein kinase" evidence="10">
    <location>
        <begin position="237"/>
        <end position="497"/>
    </location>
</feature>
<evidence type="ECO:0000256" key="9">
    <source>
        <dbReference type="SAM" id="MobiDB-lite"/>
    </source>
</evidence>
<dbReference type="Gene3D" id="1.10.510.10">
    <property type="entry name" value="Transferase(Phosphotransferase) domain 1"/>
    <property type="match status" value="1"/>
</dbReference>
<evidence type="ECO:0000256" key="4">
    <source>
        <dbReference type="ARBA" id="ARBA00022679"/>
    </source>
</evidence>
<feature type="compositionally biased region" description="Acidic residues" evidence="9">
    <location>
        <begin position="203"/>
        <end position="212"/>
    </location>
</feature>
<evidence type="ECO:0000259" key="10">
    <source>
        <dbReference type="PROSITE" id="PS50011"/>
    </source>
</evidence>
<feature type="binding site" evidence="8">
    <location>
        <position position="270"/>
    </location>
    <ligand>
        <name>ATP</name>
        <dbReference type="ChEBI" id="CHEBI:30616"/>
    </ligand>
</feature>
<reference evidence="12" key="1">
    <citation type="submission" date="2014-09" db="EMBL/GenBank/DDBJ databases">
        <title>Draft genome sequence of an oleaginous Mucoromycotina fungus Mucor ambiguus NBRC6742.</title>
        <authorList>
            <person name="Takeda I."/>
            <person name="Yamane N."/>
            <person name="Morita T."/>
            <person name="Tamano K."/>
            <person name="Machida M."/>
            <person name="Baker S."/>
            <person name="Koike H."/>
        </authorList>
    </citation>
    <scope>NUCLEOTIDE SEQUENCE</scope>
    <source>
        <strain evidence="12">NBRC 6742</strain>
    </source>
</reference>
<dbReference type="PANTHER" id="PTHR24351">
    <property type="entry name" value="RIBOSOMAL PROTEIN S6 KINASE"/>
    <property type="match status" value="1"/>
</dbReference>
<keyword evidence="4" id="KW-0808">Transferase</keyword>
<keyword evidence="3" id="KW-0597">Phosphoprotein</keyword>
<dbReference type="Gene3D" id="3.30.1520.10">
    <property type="entry name" value="Phox-like domain"/>
    <property type="match status" value="1"/>
</dbReference>
<dbReference type="InterPro" id="IPR000719">
    <property type="entry name" value="Prot_kinase_dom"/>
</dbReference>
<evidence type="ECO:0000313" key="13">
    <source>
        <dbReference type="Proteomes" id="UP000053815"/>
    </source>
</evidence>
<dbReference type="PROSITE" id="PS50011">
    <property type="entry name" value="PROTEIN_KINASE_DOM"/>
    <property type="match status" value="1"/>
</dbReference>
<evidence type="ECO:0000256" key="6">
    <source>
        <dbReference type="ARBA" id="ARBA00022777"/>
    </source>
</evidence>
<dbReference type="FunFam" id="1.10.510.10:FF:000008">
    <property type="entry name" value="Non-specific serine/threonine protein kinase"/>
    <property type="match status" value="1"/>
</dbReference>
<evidence type="ECO:0000256" key="3">
    <source>
        <dbReference type="ARBA" id="ARBA00022553"/>
    </source>
</evidence>
<dbReference type="InterPro" id="IPR011009">
    <property type="entry name" value="Kinase-like_dom_sf"/>
</dbReference>
<dbReference type="GO" id="GO:0004674">
    <property type="term" value="F:protein serine/threonine kinase activity"/>
    <property type="evidence" value="ECO:0007669"/>
    <property type="project" value="UniProtKB-KW"/>
</dbReference>
<evidence type="ECO:0000313" key="12">
    <source>
        <dbReference type="EMBL" id="GAN04742.1"/>
    </source>
</evidence>
<dbReference type="Pfam" id="PF00433">
    <property type="entry name" value="Pkinase_C"/>
    <property type="match status" value="1"/>
</dbReference>
<dbReference type="InterPro" id="IPR017892">
    <property type="entry name" value="Pkinase_C"/>
</dbReference>
<proteinExistence type="inferred from homology"/>
<keyword evidence="7 8" id="KW-0067">ATP-binding</keyword>
<accession>A0A0C9MNH9</accession>
<dbReference type="CDD" id="cd05123">
    <property type="entry name" value="STKc_AGC"/>
    <property type="match status" value="1"/>
</dbReference>
<gene>
    <name evidence="12" type="ORF">MAM1_0072c04206</name>
</gene>
<dbReference type="SUPFAM" id="SSF56112">
    <property type="entry name" value="Protein kinase-like (PK-like)"/>
    <property type="match status" value="1"/>
</dbReference>
<dbReference type="SMART" id="SM00220">
    <property type="entry name" value="S_TKc"/>
    <property type="match status" value="1"/>
</dbReference>
<feature type="region of interest" description="Disordered" evidence="9">
    <location>
        <begin position="588"/>
        <end position="609"/>
    </location>
</feature>
<evidence type="ECO:0000259" key="11">
    <source>
        <dbReference type="PROSITE" id="PS51285"/>
    </source>
</evidence>
<dbReference type="InterPro" id="IPR036871">
    <property type="entry name" value="PX_dom_sf"/>
</dbReference>
<dbReference type="SUPFAM" id="SSF64268">
    <property type="entry name" value="PX domain"/>
    <property type="match status" value="1"/>
</dbReference>
<keyword evidence="5 8" id="KW-0547">Nucleotide-binding</keyword>
<feature type="compositionally biased region" description="Acidic residues" evidence="9">
    <location>
        <begin position="590"/>
        <end position="601"/>
    </location>
</feature>
<protein>
    <submittedName>
        <fullName evidence="12">Serum/glucocorticoid regulated kinase 2</fullName>
    </submittedName>
</protein>
<dbReference type="AlphaFoldDB" id="A0A0C9MNH9"/>
<name>A0A0C9MNH9_9FUNG</name>
<keyword evidence="13" id="KW-1185">Reference proteome</keyword>
<dbReference type="Pfam" id="PF00069">
    <property type="entry name" value="Pkinase"/>
    <property type="match status" value="1"/>
</dbReference>
<dbReference type="SMART" id="SM00133">
    <property type="entry name" value="S_TK_X"/>
    <property type="match status" value="1"/>
</dbReference>
<dbReference type="PROSITE" id="PS00108">
    <property type="entry name" value="PROTEIN_KINASE_ST"/>
    <property type="match status" value="1"/>
</dbReference>
<dbReference type="GO" id="GO:0035091">
    <property type="term" value="F:phosphatidylinositol binding"/>
    <property type="evidence" value="ECO:0007669"/>
    <property type="project" value="InterPro"/>
</dbReference>
<evidence type="ECO:0000256" key="8">
    <source>
        <dbReference type="PROSITE-ProRule" id="PRU10141"/>
    </source>
</evidence>
<dbReference type="OrthoDB" id="63267at2759"/>
<comment type="similarity">
    <text evidence="1">Belongs to the protein kinase superfamily. AGC Ser/Thr protein kinase family.</text>
</comment>
<feature type="compositionally biased region" description="Low complexity" evidence="9">
    <location>
        <begin position="723"/>
        <end position="732"/>
    </location>
</feature>
<dbReference type="InterPro" id="IPR000961">
    <property type="entry name" value="AGC-kinase_C"/>
</dbReference>
<evidence type="ECO:0000256" key="7">
    <source>
        <dbReference type="ARBA" id="ARBA00022840"/>
    </source>
</evidence>
<dbReference type="STRING" id="91626.A0A0C9MNH9"/>
<evidence type="ECO:0000256" key="2">
    <source>
        <dbReference type="ARBA" id="ARBA00022527"/>
    </source>
</evidence>
<dbReference type="Proteomes" id="UP000053815">
    <property type="component" value="Unassembled WGS sequence"/>
</dbReference>
<feature type="domain" description="AGC-kinase C-terminal" evidence="11">
    <location>
        <begin position="498"/>
        <end position="570"/>
    </location>
</feature>
<feature type="region of interest" description="Disordered" evidence="9">
    <location>
        <begin position="132"/>
        <end position="156"/>
    </location>
</feature>
<keyword evidence="6 12" id="KW-0418">Kinase</keyword>
<dbReference type="InterPro" id="IPR017441">
    <property type="entry name" value="Protein_kinase_ATP_BS"/>
</dbReference>
<keyword evidence="2" id="KW-0723">Serine/threonine-protein kinase</keyword>
<dbReference type="InterPro" id="IPR008271">
    <property type="entry name" value="Ser/Thr_kinase_AS"/>
</dbReference>
<dbReference type="EMBL" id="DF836361">
    <property type="protein sequence ID" value="GAN04742.1"/>
    <property type="molecule type" value="Genomic_DNA"/>
</dbReference>
<organism evidence="12">
    <name type="scientific">Mucor ambiguus</name>
    <dbReference type="NCBI Taxonomy" id="91626"/>
    <lineage>
        <taxon>Eukaryota</taxon>
        <taxon>Fungi</taxon>
        <taxon>Fungi incertae sedis</taxon>
        <taxon>Mucoromycota</taxon>
        <taxon>Mucoromycotina</taxon>
        <taxon>Mucoromycetes</taxon>
        <taxon>Mucorales</taxon>
        <taxon>Mucorineae</taxon>
        <taxon>Mucoraceae</taxon>
        <taxon>Mucor</taxon>
    </lineage>
</organism>
<dbReference type="PROSITE" id="PS00107">
    <property type="entry name" value="PROTEIN_KINASE_ATP"/>
    <property type="match status" value="1"/>
</dbReference>
<dbReference type="Gene3D" id="3.30.200.20">
    <property type="entry name" value="Phosphorylase Kinase, domain 1"/>
    <property type="match status" value="1"/>
</dbReference>